<reference evidence="1 2" key="1">
    <citation type="submission" date="2012-05" db="EMBL/GenBank/DDBJ databases">
        <authorList>
            <person name="Weinstock G."/>
            <person name="Sodergren E."/>
            <person name="Lobos E.A."/>
            <person name="Fulton L."/>
            <person name="Fulton R."/>
            <person name="Courtney L."/>
            <person name="Fronick C."/>
            <person name="O'Laughlin M."/>
            <person name="Godfrey J."/>
            <person name="Wilson R.M."/>
            <person name="Miner T."/>
            <person name="Farmer C."/>
            <person name="Delehaunty K."/>
            <person name="Cordes M."/>
            <person name="Minx P."/>
            <person name="Tomlinson C."/>
            <person name="Chen J."/>
            <person name="Wollam A."/>
            <person name="Pepin K.H."/>
            <person name="Bhonagiri V."/>
            <person name="Zhang X."/>
            <person name="Suruliraj S."/>
            <person name="Warren W."/>
            <person name="Mitreva M."/>
            <person name="Mardis E.R."/>
            <person name="Wilson R.K."/>
        </authorList>
    </citation>
    <scope>NUCLEOTIDE SEQUENCE [LARGE SCALE GENOMIC DNA]</scope>
    <source>
        <strain evidence="1 2">F0055</strain>
    </source>
</reference>
<dbReference type="EMBL" id="AMEP01000085">
    <property type="protein sequence ID" value="EKY00569.1"/>
    <property type="molecule type" value="Genomic_DNA"/>
</dbReference>
<dbReference type="InterPro" id="IPR011990">
    <property type="entry name" value="TPR-like_helical_dom_sf"/>
</dbReference>
<proteinExistence type="predicted"/>
<dbReference type="Proteomes" id="UP000010433">
    <property type="component" value="Unassembled WGS sequence"/>
</dbReference>
<protein>
    <submittedName>
        <fullName evidence="1">Uncharacterized protein</fullName>
    </submittedName>
</protein>
<dbReference type="OrthoDB" id="5694214at2"/>
<dbReference type="AlphaFoldDB" id="L1NAL6"/>
<dbReference type="PROSITE" id="PS51257">
    <property type="entry name" value="PROKAR_LIPOPROTEIN"/>
    <property type="match status" value="1"/>
</dbReference>
<name>L1NAL6_9BACT</name>
<evidence type="ECO:0000313" key="1">
    <source>
        <dbReference type="EMBL" id="EKY00569.1"/>
    </source>
</evidence>
<dbReference type="HOGENOM" id="CLU_464478_0_0_10"/>
<comment type="caution">
    <text evidence="1">The sequence shown here is derived from an EMBL/GenBank/DDBJ whole genome shotgun (WGS) entry which is preliminary data.</text>
</comment>
<gene>
    <name evidence="1" type="ORF">HMPREF9151_01250</name>
</gene>
<evidence type="ECO:0000313" key="2">
    <source>
        <dbReference type="Proteomes" id="UP000010433"/>
    </source>
</evidence>
<dbReference type="Gene3D" id="1.25.40.390">
    <property type="match status" value="1"/>
</dbReference>
<dbReference type="STRING" id="1127699.HMPREF9151_01250"/>
<dbReference type="SUPFAM" id="SSF48452">
    <property type="entry name" value="TPR-like"/>
    <property type="match status" value="1"/>
</dbReference>
<sequence>MIMKKNIYILTLLFGIVFGMSSCQDMLQSESDRQIFDPSLSEKTDSIFYTLGILKGVQQAIDQYVLINEMRGDLTQTNSHTSVHLRALANFSANTENKYDSAYVFYRIINNCNYFIAHRDTMLLTGSRRVSMPEYVQAKAIRAWTYMQLAKIYGKVPFYTTPITKISNTNANLPKKDLKGICDALAPDLAQYAGFAVPTYGNIDAGTTNAGETKTVTSSRCMFPVDLVLGDLYLETQQYEAAAKSYFNYLRTRRTTTESYFIPFMVYPDYYRNLPTDLYRNPSYTGEAWTTCFAMNNPSGVITYVPMAVNRLKGETTELPQLFGYDFYTTSNQVKERFLPDRQIDPSSAYYAVSAAQDYYYMPSSSSSGTVINTVNSGDWRRYASLTTTTRNDTTFSVMAKFHSANIPIYRTSGVYLRLAEALNRMGYPDAAFLILKDGFNAISANAAYLTDKTKTLLATTIPFFSTENRETFRTGYGIHSYGSGYTRGAYSPYQMNTIVGKKMQEIAHTHNISVGTTLNDTINAVEDLICDEYALELAFEGSRFGDLCRLARAKNVAATYGTTFGSAWLTRKLAYKNPVVSLMDESAWYLPMQK</sequence>
<dbReference type="GO" id="GO:0009279">
    <property type="term" value="C:cell outer membrane"/>
    <property type="evidence" value="ECO:0007669"/>
    <property type="project" value="UniProtKB-SubCell"/>
</dbReference>
<dbReference type="PATRIC" id="fig|1127699.3.peg.1158"/>
<keyword evidence="2" id="KW-1185">Reference proteome</keyword>
<organism evidence="1 2">
    <name type="scientific">Hoylesella saccharolytica F0055</name>
    <dbReference type="NCBI Taxonomy" id="1127699"/>
    <lineage>
        <taxon>Bacteria</taxon>
        <taxon>Pseudomonadati</taxon>
        <taxon>Bacteroidota</taxon>
        <taxon>Bacteroidia</taxon>
        <taxon>Bacteroidales</taxon>
        <taxon>Prevotellaceae</taxon>
        <taxon>Hoylesella</taxon>
    </lineage>
</organism>
<accession>L1NAL6</accession>